<dbReference type="SUPFAM" id="SSF55136">
    <property type="entry name" value="Probable bacterial effector-binding domain"/>
    <property type="match status" value="1"/>
</dbReference>
<evidence type="ECO:0000259" key="4">
    <source>
        <dbReference type="PROSITE" id="PS01124"/>
    </source>
</evidence>
<comment type="caution">
    <text evidence="5">The sequence shown here is derived from an EMBL/GenBank/DDBJ whole genome shotgun (WGS) entry which is preliminary data.</text>
</comment>
<dbReference type="GO" id="GO:0003700">
    <property type="term" value="F:DNA-binding transcription factor activity"/>
    <property type="evidence" value="ECO:0007669"/>
    <property type="project" value="InterPro"/>
</dbReference>
<dbReference type="InterPro" id="IPR010499">
    <property type="entry name" value="AraC_E-bd"/>
</dbReference>
<dbReference type="RefSeq" id="WP_184040014.1">
    <property type="nucleotide sequence ID" value="NZ_JACHHY010000016.1"/>
</dbReference>
<evidence type="ECO:0000256" key="3">
    <source>
        <dbReference type="ARBA" id="ARBA00023163"/>
    </source>
</evidence>
<name>A0A840MJE8_9PROT</name>
<organism evidence="5 6">
    <name type="scientific">Chitinivorax tropicus</name>
    <dbReference type="NCBI Taxonomy" id="714531"/>
    <lineage>
        <taxon>Bacteria</taxon>
        <taxon>Pseudomonadati</taxon>
        <taxon>Pseudomonadota</taxon>
        <taxon>Betaproteobacteria</taxon>
        <taxon>Chitinivorax</taxon>
    </lineage>
</organism>
<accession>A0A840MJE8</accession>
<dbReference type="SMART" id="SM00871">
    <property type="entry name" value="AraC_E_bind"/>
    <property type="match status" value="1"/>
</dbReference>
<dbReference type="Proteomes" id="UP000575898">
    <property type="component" value="Unassembled WGS sequence"/>
</dbReference>
<gene>
    <name evidence="5" type="ORF">HNQ59_002625</name>
</gene>
<feature type="domain" description="HTH araC/xylS-type" evidence="4">
    <location>
        <begin position="20"/>
        <end position="119"/>
    </location>
</feature>
<dbReference type="InterPro" id="IPR018060">
    <property type="entry name" value="HTH_AraC"/>
</dbReference>
<keyword evidence="2" id="KW-0238">DNA-binding</keyword>
<reference evidence="5 6" key="1">
    <citation type="submission" date="2020-08" db="EMBL/GenBank/DDBJ databases">
        <title>Genomic Encyclopedia of Type Strains, Phase IV (KMG-IV): sequencing the most valuable type-strain genomes for metagenomic binning, comparative biology and taxonomic classification.</title>
        <authorList>
            <person name="Goeker M."/>
        </authorList>
    </citation>
    <scope>NUCLEOTIDE SEQUENCE [LARGE SCALE GENOMIC DNA]</scope>
    <source>
        <strain evidence="5 6">DSM 27165</strain>
    </source>
</reference>
<dbReference type="Gene3D" id="3.20.80.10">
    <property type="entry name" value="Regulatory factor, effector binding domain"/>
    <property type="match status" value="1"/>
</dbReference>
<dbReference type="PROSITE" id="PS01124">
    <property type="entry name" value="HTH_ARAC_FAMILY_2"/>
    <property type="match status" value="1"/>
</dbReference>
<dbReference type="PANTHER" id="PTHR40055:SF1">
    <property type="entry name" value="TRANSCRIPTIONAL REGULATOR YGIV-RELATED"/>
    <property type="match status" value="1"/>
</dbReference>
<dbReference type="Gene3D" id="1.10.10.60">
    <property type="entry name" value="Homeodomain-like"/>
    <property type="match status" value="2"/>
</dbReference>
<dbReference type="GO" id="GO:0043565">
    <property type="term" value="F:sequence-specific DNA binding"/>
    <property type="evidence" value="ECO:0007669"/>
    <property type="project" value="InterPro"/>
</dbReference>
<keyword evidence="1" id="KW-0805">Transcription regulation</keyword>
<proteinExistence type="predicted"/>
<keyword evidence="3" id="KW-0804">Transcription</keyword>
<dbReference type="PROSITE" id="PS00041">
    <property type="entry name" value="HTH_ARAC_FAMILY_1"/>
    <property type="match status" value="1"/>
</dbReference>
<dbReference type="SMART" id="SM00342">
    <property type="entry name" value="HTH_ARAC"/>
    <property type="match status" value="1"/>
</dbReference>
<keyword evidence="6" id="KW-1185">Reference proteome</keyword>
<dbReference type="InterPro" id="IPR018062">
    <property type="entry name" value="HTH_AraC-typ_CS"/>
</dbReference>
<evidence type="ECO:0000313" key="6">
    <source>
        <dbReference type="Proteomes" id="UP000575898"/>
    </source>
</evidence>
<sequence>MATQNTPIKQYHQGYSQRFNRVLDHIDQHLDQSLDLSQLAAIAYFSPYHFHRMFASCMGETPGDYIRRRRLAVAAFLLSHHPQRSILEIALMVGFGSGEALARAFKSLFGHTPTAWRQGADQHWAEEVVAIRQRAWWQRNFDQVIRNLDQTKLQGIGEDVSSNSQPRKTTMHVTIEHIPQRRVAYIRQIGPYGPAIGALWRNTFEPWLQLNGLTTQTCYGLGHDDPSITPPEKCRYDACVEVPDDFVANGQASIMILPAGRYAVMRFKGTGRDIADAWRALFSEWLPSSGMQVQCDLGPCFERYDRRVERDEATGEFECDLCIPVRPN</sequence>
<dbReference type="InterPro" id="IPR050908">
    <property type="entry name" value="SmbC-like"/>
</dbReference>
<dbReference type="InterPro" id="IPR011256">
    <property type="entry name" value="Reg_factor_effector_dom_sf"/>
</dbReference>
<evidence type="ECO:0000256" key="2">
    <source>
        <dbReference type="ARBA" id="ARBA00023125"/>
    </source>
</evidence>
<dbReference type="InterPro" id="IPR029442">
    <property type="entry name" value="GyrI-like"/>
</dbReference>
<dbReference type="AlphaFoldDB" id="A0A840MJE8"/>
<dbReference type="PANTHER" id="PTHR40055">
    <property type="entry name" value="TRANSCRIPTIONAL REGULATOR YGIV-RELATED"/>
    <property type="match status" value="1"/>
</dbReference>
<dbReference type="EMBL" id="JACHHY010000016">
    <property type="protein sequence ID" value="MBB5019324.1"/>
    <property type="molecule type" value="Genomic_DNA"/>
</dbReference>
<dbReference type="SUPFAM" id="SSF46689">
    <property type="entry name" value="Homeodomain-like"/>
    <property type="match status" value="2"/>
</dbReference>
<evidence type="ECO:0000256" key="1">
    <source>
        <dbReference type="ARBA" id="ARBA00023015"/>
    </source>
</evidence>
<dbReference type="InterPro" id="IPR009057">
    <property type="entry name" value="Homeodomain-like_sf"/>
</dbReference>
<protein>
    <submittedName>
        <fullName evidence="5">AraC family transcriptional regulator</fullName>
    </submittedName>
</protein>
<dbReference type="Pfam" id="PF06445">
    <property type="entry name" value="GyrI-like"/>
    <property type="match status" value="1"/>
</dbReference>
<evidence type="ECO:0000313" key="5">
    <source>
        <dbReference type="EMBL" id="MBB5019324.1"/>
    </source>
</evidence>
<dbReference type="Pfam" id="PF12833">
    <property type="entry name" value="HTH_18"/>
    <property type="match status" value="1"/>
</dbReference>